<protein>
    <submittedName>
        <fullName evidence="1">Uncharacterized protein</fullName>
    </submittedName>
</protein>
<organism evidence="1 2">
    <name type="scientific">Digitaria exilis</name>
    <dbReference type="NCBI Taxonomy" id="1010633"/>
    <lineage>
        <taxon>Eukaryota</taxon>
        <taxon>Viridiplantae</taxon>
        <taxon>Streptophyta</taxon>
        <taxon>Embryophyta</taxon>
        <taxon>Tracheophyta</taxon>
        <taxon>Spermatophyta</taxon>
        <taxon>Magnoliopsida</taxon>
        <taxon>Liliopsida</taxon>
        <taxon>Poales</taxon>
        <taxon>Poaceae</taxon>
        <taxon>PACMAD clade</taxon>
        <taxon>Panicoideae</taxon>
        <taxon>Panicodae</taxon>
        <taxon>Paniceae</taxon>
        <taxon>Anthephorinae</taxon>
        <taxon>Digitaria</taxon>
    </lineage>
</organism>
<comment type="caution">
    <text evidence="1">The sequence shown here is derived from an EMBL/GenBank/DDBJ whole genome shotgun (WGS) entry which is preliminary data.</text>
</comment>
<evidence type="ECO:0000313" key="1">
    <source>
        <dbReference type="EMBL" id="KAF8720612.1"/>
    </source>
</evidence>
<gene>
    <name evidence="1" type="ORF">HU200_023683</name>
</gene>
<dbReference type="EMBL" id="JACEFO010001693">
    <property type="protein sequence ID" value="KAF8720612.1"/>
    <property type="molecule type" value="Genomic_DNA"/>
</dbReference>
<evidence type="ECO:0000313" key="2">
    <source>
        <dbReference type="Proteomes" id="UP000636709"/>
    </source>
</evidence>
<accession>A0A835EWN6</accession>
<dbReference type="AlphaFoldDB" id="A0A835EWN6"/>
<proteinExistence type="predicted"/>
<reference evidence="1" key="1">
    <citation type="submission" date="2020-07" db="EMBL/GenBank/DDBJ databases">
        <title>Genome sequence and genetic diversity analysis of an under-domesticated orphan crop, white fonio (Digitaria exilis).</title>
        <authorList>
            <person name="Bennetzen J.L."/>
            <person name="Chen S."/>
            <person name="Ma X."/>
            <person name="Wang X."/>
            <person name="Yssel A.E.J."/>
            <person name="Chaluvadi S.R."/>
            <person name="Johnson M."/>
            <person name="Gangashetty P."/>
            <person name="Hamidou F."/>
            <person name="Sanogo M.D."/>
            <person name="Zwaenepoel A."/>
            <person name="Wallace J."/>
            <person name="Van De Peer Y."/>
            <person name="Van Deynze A."/>
        </authorList>
    </citation>
    <scope>NUCLEOTIDE SEQUENCE</scope>
    <source>
        <tissue evidence="1">Leaves</tissue>
    </source>
</reference>
<name>A0A835EWN6_9POAL</name>
<sequence>MAADVDASVLVLSLRHYKTAPSQPESS</sequence>
<dbReference type="Proteomes" id="UP000636709">
    <property type="component" value="Unassembled WGS sequence"/>
</dbReference>
<keyword evidence="2" id="KW-1185">Reference proteome</keyword>